<dbReference type="GeneID" id="81407019"/>
<comment type="caution">
    <text evidence="2">The sequence shown here is derived from an EMBL/GenBank/DDBJ whole genome shotgun (WGS) entry which is preliminary data.</text>
</comment>
<feature type="compositionally biased region" description="Acidic residues" evidence="1">
    <location>
        <begin position="1386"/>
        <end position="1398"/>
    </location>
</feature>
<reference evidence="2" key="1">
    <citation type="submission" date="2022-11" db="EMBL/GenBank/DDBJ databases">
        <authorList>
            <person name="Petersen C."/>
        </authorList>
    </citation>
    <scope>NUCLEOTIDE SEQUENCE</scope>
    <source>
        <strain evidence="2">IBT 22155</strain>
    </source>
</reference>
<feature type="region of interest" description="Disordered" evidence="1">
    <location>
        <begin position="1085"/>
        <end position="1114"/>
    </location>
</feature>
<name>A0A9W9GX90_9EURO</name>
<evidence type="ECO:0000256" key="1">
    <source>
        <dbReference type="SAM" id="MobiDB-lite"/>
    </source>
</evidence>
<dbReference type="Proteomes" id="UP001149079">
    <property type="component" value="Unassembled WGS sequence"/>
</dbReference>
<feature type="region of interest" description="Disordered" evidence="1">
    <location>
        <begin position="904"/>
        <end position="977"/>
    </location>
</feature>
<feature type="compositionally biased region" description="Polar residues" evidence="1">
    <location>
        <begin position="801"/>
        <end position="812"/>
    </location>
</feature>
<evidence type="ECO:0000313" key="2">
    <source>
        <dbReference type="EMBL" id="KAJ5131066.1"/>
    </source>
</evidence>
<feature type="region of interest" description="Disordered" evidence="1">
    <location>
        <begin position="671"/>
        <end position="740"/>
    </location>
</feature>
<feature type="compositionally biased region" description="Acidic residues" evidence="1">
    <location>
        <begin position="840"/>
        <end position="850"/>
    </location>
</feature>
<feature type="compositionally biased region" description="Polar residues" evidence="1">
    <location>
        <begin position="10"/>
        <end position="48"/>
    </location>
</feature>
<feature type="compositionally biased region" description="Polar residues" evidence="1">
    <location>
        <begin position="111"/>
        <end position="124"/>
    </location>
</feature>
<dbReference type="AntiFam" id="ANF00269">
    <property type="entry name" value="Translation of CRISPR region"/>
</dbReference>
<feature type="compositionally biased region" description="Polar residues" evidence="1">
    <location>
        <begin position="723"/>
        <end position="740"/>
    </location>
</feature>
<reference evidence="2" key="2">
    <citation type="journal article" date="2023" name="IMA Fungus">
        <title>Comparative genomic study of the Penicillium genus elucidates a diverse pangenome and 15 lateral gene transfer events.</title>
        <authorList>
            <person name="Petersen C."/>
            <person name="Sorensen T."/>
            <person name="Nielsen M.R."/>
            <person name="Sondergaard T.E."/>
            <person name="Sorensen J.L."/>
            <person name="Fitzpatrick D.A."/>
            <person name="Frisvad J.C."/>
            <person name="Nielsen K.L."/>
        </authorList>
    </citation>
    <scope>NUCLEOTIDE SEQUENCE</scope>
    <source>
        <strain evidence="2">IBT 22155</strain>
    </source>
</reference>
<feature type="compositionally biased region" description="Polar residues" evidence="1">
    <location>
        <begin position="1257"/>
        <end position="1269"/>
    </location>
</feature>
<feature type="region of interest" description="Disordered" evidence="1">
    <location>
        <begin position="103"/>
        <end position="163"/>
    </location>
</feature>
<evidence type="ECO:0000313" key="3">
    <source>
        <dbReference type="Proteomes" id="UP001149079"/>
    </source>
</evidence>
<feature type="region of interest" description="Disordered" evidence="1">
    <location>
        <begin position="1345"/>
        <end position="1436"/>
    </location>
</feature>
<proteinExistence type="predicted"/>
<sequence>MTAAFEKGRNNSVHAGSNGHNNVSLADSFASQQDNSMLPNQAADSSVSRLLVSRYPSDVHPGMPKDNSLANRVSRNGPSELLGLLAPSRTNQNRDSAIAVLTESHGLPGQSRFSSANAKSQGSEAKQEMDGDKTPKQQSFRVIANKAGVAEHTSTSADKPLYSNFSQEVISRGVADLIAEVASQTGYSSYDSTERSPSVKSAAVPDQRLSKKRTRASSDAPSQKAHDDDLDSQRPSSPALTIPSKRQRTDTGEMMPTNATGAGIGDNDQVPPPPAKMPMNAAGARKGDNDHVPPSAKMPTNATGAGKGDNDHVPSSAKMPTNATGAGKGDNDQVSPSAKMPMNAAGARKGDNDHVPPSAKMPTNATGPGKGDNDHVPSSAKMPTNATGAGKGDNDQVSPSAKMPMNATGAGKGDNDHVPSSAKMPTNATGAGKGDNDQVSPSAKMPMNAAGARKGDNDHVPPSAKMPTNATGPGKGDNDHVPSSAKMPTNATGAGKGDNDQVSPSAKMPMNATGAGKGDNDQVSPSAKMPMNATEAGKGDNDHVPPSAKMPTNATGAGKGDNDQVPSSAKMPTNVTGAGKGDNDQVSPSVEPHVASTTADLFRVSATDPWEGMIKNLCENTIPKDQAALLDQLVWVPQSPGVSGPLCNVPPYLLTKWNDVSQRRKLLAERQERLSEHPPTPTPQDTQSDAESEVPESDWPKSDAGSPAGSPARDTLPRDTVTPPRQTSATTKNPTISGTRHCVSQATAGDEVDIANQCASSAPKDVPIPTEQQIHRPPGRMRENPKSPESLVHNPDDEGAQEQTSLNLSSNQPPVPIQKRYPENQSITGPLVGHVFRDESSDDESDDTEMETSVPCALGGNVPISSQNAGDLTNSGPSLPDFTNIIQVMETPVVNINRLSPERDVETSAANDKFVDSERQNKQSTALQLSNSQQPSSEAVKTSSLSEVPNTYRSEDNQGQSHISQQAPNPSMHISQDESPRLDVLGTQTQSSSMYPLPQMPTQSSSDVVLDSSRPAQRQRGSSIFHLDPSDDLSSFPYTNVHSLPASQVHGQSQGSSKAISSLNGLSQVLDSSPREFPACVAIHAEPLPKDPPISSGLEDTETRQEPPHSPTSELVARRQGFLGKLDQSAEAQTIYEKFRNGYSSYTGDFAHFTEMCSRLQAMRKAGMLQRSFLWDDFVIQHLLEYPRHLAELESQKLKTLRYEDFFWTNFSRPQHKKRSLTARGLDVIVSQSVSPVTPRPASLSVREPKASRRPVLQNNAAQGEGSNPPFTGSLVENFSNLHARSFGDVPVPDVHMPTATQILPPSSTTTSAGAARIKEEVNDSPNILMDSLFSSNHLDQKDKDMVDATQPGSHDICNTPDARDIVVKEEIDETQDRRETNDWNDTQDSDDAQDAEDADHSYHEAASVELGDETDYRRISPSPDAGPPPAPSAILPALHDSESELEPPRQRSNWFRSLANIFPTGPVWSDDPNTPFKTWARQDQNLLLEINRRGGTRVQVDAKGVICRPTYNLTKNPDYQ</sequence>
<organism evidence="2 3">
    <name type="scientific">Penicillium bovifimosum</name>
    <dbReference type="NCBI Taxonomy" id="126998"/>
    <lineage>
        <taxon>Eukaryota</taxon>
        <taxon>Fungi</taxon>
        <taxon>Dikarya</taxon>
        <taxon>Ascomycota</taxon>
        <taxon>Pezizomycotina</taxon>
        <taxon>Eurotiomycetes</taxon>
        <taxon>Eurotiomycetidae</taxon>
        <taxon>Eurotiales</taxon>
        <taxon>Aspergillaceae</taxon>
        <taxon>Penicillium</taxon>
    </lineage>
</organism>
<keyword evidence="3" id="KW-1185">Reference proteome</keyword>
<feature type="region of interest" description="Disordered" evidence="1">
    <location>
        <begin position="1236"/>
        <end position="1269"/>
    </location>
</feature>
<feature type="compositionally biased region" description="Basic and acidic residues" evidence="1">
    <location>
        <begin position="125"/>
        <end position="135"/>
    </location>
</feature>
<accession>A0A9W9GX90</accession>
<feature type="compositionally biased region" description="Polar residues" evidence="1">
    <location>
        <begin position="991"/>
        <end position="1007"/>
    </location>
</feature>
<gene>
    <name evidence="2" type="ORF">N7515_007105</name>
</gene>
<dbReference type="RefSeq" id="XP_056521445.1">
    <property type="nucleotide sequence ID" value="XM_056667849.1"/>
</dbReference>
<feature type="compositionally biased region" description="Polar residues" evidence="1">
    <location>
        <begin position="922"/>
        <end position="974"/>
    </location>
</feature>
<feature type="region of interest" description="Disordered" evidence="1">
    <location>
        <begin position="186"/>
        <end position="571"/>
    </location>
</feature>
<feature type="region of interest" description="Disordered" evidence="1">
    <location>
        <begin position="759"/>
        <end position="860"/>
    </location>
</feature>
<feature type="region of interest" description="Disordered" evidence="1">
    <location>
        <begin position="1"/>
        <end position="75"/>
    </location>
</feature>
<dbReference type="EMBL" id="JAPQKL010000005">
    <property type="protein sequence ID" value="KAJ5131066.1"/>
    <property type="molecule type" value="Genomic_DNA"/>
</dbReference>
<dbReference type="OrthoDB" id="3538943at2759"/>
<protein>
    <submittedName>
        <fullName evidence="2">Uncharacterized protein</fullName>
    </submittedName>
</protein>
<feature type="region of interest" description="Disordered" evidence="1">
    <location>
        <begin position="991"/>
        <end position="1029"/>
    </location>
</feature>
<feature type="compositionally biased region" description="Polar residues" evidence="1">
    <location>
        <begin position="152"/>
        <end position="163"/>
    </location>
</feature>
<feature type="compositionally biased region" description="Basic and acidic residues" evidence="1">
    <location>
        <begin position="1362"/>
        <end position="1382"/>
    </location>
</feature>
<feature type="compositionally biased region" description="Polar residues" evidence="1">
    <location>
        <begin position="186"/>
        <end position="199"/>
    </location>
</feature>